<feature type="domain" description="Metallo-beta-lactamase" evidence="2">
    <location>
        <begin position="16"/>
        <end position="200"/>
    </location>
</feature>
<keyword evidence="4" id="KW-1185">Reference proteome</keyword>
<dbReference type="eggNOG" id="COG0491">
    <property type="taxonomic scope" value="Bacteria"/>
</dbReference>
<reference evidence="3 4" key="1">
    <citation type="submission" date="2006-06" db="EMBL/GenBank/DDBJ databases">
        <title>Complete sequence of Rubrobacter xylanophilus DSM 9941.</title>
        <authorList>
            <consortium name="US DOE Joint Genome Institute"/>
            <person name="Copeland A."/>
            <person name="Lucas S."/>
            <person name="Lapidus A."/>
            <person name="Barry K."/>
            <person name="Detter J.C."/>
            <person name="Glavina del Rio T."/>
            <person name="Hammon N."/>
            <person name="Israni S."/>
            <person name="Dalin E."/>
            <person name="Tice H."/>
            <person name="Pitluck S."/>
            <person name="Munk A.C."/>
            <person name="Brettin T."/>
            <person name="Bruce D."/>
            <person name="Han C."/>
            <person name="Tapia R."/>
            <person name="Gilna P."/>
            <person name="Schmutz J."/>
            <person name="Larimer F."/>
            <person name="Land M."/>
            <person name="Hauser L."/>
            <person name="Kyrpides N."/>
            <person name="Lykidis A."/>
            <person name="da Costa M.S."/>
            <person name="Rainey F.A."/>
            <person name="Empadinhas N."/>
            <person name="Jolivet E."/>
            <person name="Battista J.R."/>
            <person name="Richardson P."/>
        </authorList>
    </citation>
    <scope>NUCLEOTIDE SEQUENCE [LARGE SCALE GENOMIC DNA]</scope>
    <source>
        <strain evidence="4">DSM 9941 / NBRC 16129 / PRD-1</strain>
    </source>
</reference>
<feature type="compositionally biased region" description="Basic and acidic residues" evidence="1">
    <location>
        <begin position="317"/>
        <end position="329"/>
    </location>
</feature>
<feature type="region of interest" description="Disordered" evidence="1">
    <location>
        <begin position="304"/>
        <end position="329"/>
    </location>
</feature>
<proteinExistence type="predicted"/>
<protein>
    <submittedName>
        <fullName evidence="3">Beta-lactamase-like protein</fullName>
    </submittedName>
</protein>
<dbReference type="HOGENOM" id="CLU_056720_0_0_11"/>
<dbReference type="InterPro" id="IPR001279">
    <property type="entry name" value="Metallo-B-lactamas"/>
</dbReference>
<sequence>MAASGRIAFLEGTYPSANMALVRGERPVLVDTGYGSDLPRTERLLRENGTPPERLALIVNTHYHCDHVGGNSGLQNRYGLPVAAHRWEAAMVNHRDREACSAEWLDQPVEAYAVDRPLSEGDELDTGGVTLRVLHTPGHTLGHISLWAPEEGVLILGDAVHGDDVAWINPFREGAGAMVRALETLERLSRLPARRALSGHGPPIEDPRAAFDAARRRYERWLREPEKACWHACKRIFAYALMIYGGLGRDEVRPYLLRCPWFHDFAKNGLGLRPEEFVGPLLDEMLRSGAAGWREGRLVALAPHNPPPEGWLTGPARPRDWPEPGRRGA</sequence>
<dbReference type="PhylomeDB" id="Q1AWH6"/>
<dbReference type="PANTHER" id="PTHR42951">
    <property type="entry name" value="METALLO-BETA-LACTAMASE DOMAIN-CONTAINING"/>
    <property type="match status" value="1"/>
</dbReference>
<dbReference type="InterPro" id="IPR050855">
    <property type="entry name" value="NDM-1-like"/>
</dbReference>
<evidence type="ECO:0000259" key="2">
    <source>
        <dbReference type="SMART" id="SM00849"/>
    </source>
</evidence>
<dbReference type="KEGG" id="rxy:Rxyl_1288"/>
<name>Q1AWH6_RUBXD</name>
<dbReference type="SMART" id="SM00849">
    <property type="entry name" value="Lactamase_B"/>
    <property type="match status" value="1"/>
</dbReference>
<dbReference type="EMBL" id="CP000386">
    <property type="protein sequence ID" value="ABG04252.1"/>
    <property type="molecule type" value="Genomic_DNA"/>
</dbReference>
<dbReference type="Proteomes" id="UP000006637">
    <property type="component" value="Chromosome"/>
</dbReference>
<dbReference type="STRING" id="266117.Rxyl_1288"/>
<gene>
    <name evidence="3" type="ordered locus">Rxyl_1288</name>
</gene>
<dbReference type="PANTHER" id="PTHR42951:SF14">
    <property type="entry name" value="METALLO-BETA-LACTAMASE SUPERFAMILY PROTEIN"/>
    <property type="match status" value="1"/>
</dbReference>
<dbReference type="RefSeq" id="WP_011564269.1">
    <property type="nucleotide sequence ID" value="NC_008148.1"/>
</dbReference>
<dbReference type="Pfam" id="PF00753">
    <property type="entry name" value="Lactamase_B"/>
    <property type="match status" value="1"/>
</dbReference>
<dbReference type="InterPro" id="IPR036866">
    <property type="entry name" value="RibonucZ/Hydroxyglut_hydro"/>
</dbReference>
<evidence type="ECO:0000313" key="4">
    <source>
        <dbReference type="Proteomes" id="UP000006637"/>
    </source>
</evidence>
<dbReference type="Gene3D" id="3.60.15.10">
    <property type="entry name" value="Ribonuclease Z/Hydroxyacylglutathione hydrolase-like"/>
    <property type="match status" value="1"/>
</dbReference>
<organism evidence="3 4">
    <name type="scientific">Rubrobacter xylanophilus (strain DSM 9941 / JCM 11954 / NBRC 16129 / PRD-1)</name>
    <dbReference type="NCBI Taxonomy" id="266117"/>
    <lineage>
        <taxon>Bacteria</taxon>
        <taxon>Bacillati</taxon>
        <taxon>Actinomycetota</taxon>
        <taxon>Rubrobacteria</taxon>
        <taxon>Rubrobacterales</taxon>
        <taxon>Rubrobacteraceae</taxon>
        <taxon>Rubrobacter</taxon>
    </lineage>
</organism>
<evidence type="ECO:0000313" key="3">
    <source>
        <dbReference type="EMBL" id="ABG04252.1"/>
    </source>
</evidence>
<accession>Q1AWH6</accession>
<evidence type="ECO:0000256" key="1">
    <source>
        <dbReference type="SAM" id="MobiDB-lite"/>
    </source>
</evidence>
<dbReference type="SUPFAM" id="SSF56281">
    <property type="entry name" value="Metallo-hydrolase/oxidoreductase"/>
    <property type="match status" value="1"/>
</dbReference>
<dbReference type="AlphaFoldDB" id="Q1AWH6"/>